<proteinExistence type="predicted"/>
<evidence type="ECO:0008006" key="2">
    <source>
        <dbReference type="Google" id="ProtNLM"/>
    </source>
</evidence>
<dbReference type="PANTHER" id="PTHR30244">
    <property type="entry name" value="TRANSAMINASE"/>
    <property type="match status" value="1"/>
</dbReference>
<dbReference type="AlphaFoldDB" id="A0A382IJ12"/>
<dbReference type="EMBL" id="UINC01067730">
    <property type="protein sequence ID" value="SVB99680.1"/>
    <property type="molecule type" value="Genomic_DNA"/>
</dbReference>
<dbReference type="Pfam" id="PF01041">
    <property type="entry name" value="DegT_DnrJ_EryC1"/>
    <property type="match status" value="1"/>
</dbReference>
<dbReference type="SUPFAM" id="SSF53383">
    <property type="entry name" value="PLP-dependent transferases"/>
    <property type="match status" value="1"/>
</dbReference>
<dbReference type="InterPro" id="IPR015422">
    <property type="entry name" value="PyrdxlP-dep_Trfase_small"/>
</dbReference>
<protein>
    <recommendedName>
        <fullName evidence="2">DegT/DnrJ/EryC1/StrS aminotransferase</fullName>
    </recommendedName>
</protein>
<dbReference type="GO" id="GO:0000271">
    <property type="term" value="P:polysaccharide biosynthetic process"/>
    <property type="evidence" value="ECO:0007669"/>
    <property type="project" value="TreeGrafter"/>
</dbReference>
<reference evidence="1" key="1">
    <citation type="submission" date="2018-05" db="EMBL/GenBank/DDBJ databases">
        <authorList>
            <person name="Lanie J.A."/>
            <person name="Ng W.-L."/>
            <person name="Kazmierczak K.M."/>
            <person name="Andrzejewski T.M."/>
            <person name="Davidsen T.M."/>
            <person name="Wayne K.J."/>
            <person name="Tettelin H."/>
            <person name="Glass J.I."/>
            <person name="Rusch D."/>
            <person name="Podicherti R."/>
            <person name="Tsui H.-C.T."/>
            <person name="Winkler M.E."/>
        </authorList>
    </citation>
    <scope>NUCLEOTIDE SEQUENCE</scope>
</reference>
<dbReference type="InterPro" id="IPR015424">
    <property type="entry name" value="PyrdxlP-dep_Trfase"/>
</dbReference>
<dbReference type="InterPro" id="IPR000653">
    <property type="entry name" value="DegT/StrS_aminotransferase"/>
</dbReference>
<dbReference type="Gene3D" id="3.90.1150.10">
    <property type="entry name" value="Aspartate Aminotransferase, domain 1"/>
    <property type="match status" value="1"/>
</dbReference>
<dbReference type="InterPro" id="IPR015421">
    <property type="entry name" value="PyrdxlP-dep_Trfase_major"/>
</dbReference>
<name>A0A382IJ12_9ZZZZ</name>
<dbReference type="GO" id="GO:0030170">
    <property type="term" value="F:pyridoxal phosphate binding"/>
    <property type="evidence" value="ECO:0007669"/>
    <property type="project" value="TreeGrafter"/>
</dbReference>
<gene>
    <name evidence="1" type="ORF">METZ01_LOCUS252534</name>
</gene>
<organism evidence="1">
    <name type="scientific">marine metagenome</name>
    <dbReference type="NCBI Taxonomy" id="408172"/>
    <lineage>
        <taxon>unclassified sequences</taxon>
        <taxon>metagenomes</taxon>
        <taxon>ecological metagenomes</taxon>
    </lineage>
</organism>
<evidence type="ECO:0000313" key="1">
    <source>
        <dbReference type="EMBL" id="SVB99680.1"/>
    </source>
</evidence>
<dbReference type="PANTHER" id="PTHR30244:SF34">
    <property type="entry name" value="DTDP-4-AMINO-4,6-DIDEOXYGALACTOSE TRANSAMINASE"/>
    <property type="match status" value="1"/>
</dbReference>
<accession>A0A382IJ12</accession>
<dbReference type="Gene3D" id="3.40.640.10">
    <property type="entry name" value="Type I PLP-dependent aspartate aminotransferase-like (Major domain)"/>
    <property type="match status" value="1"/>
</dbReference>
<feature type="non-terminal residue" evidence="1">
    <location>
        <position position="423"/>
    </location>
</feature>
<dbReference type="GO" id="GO:0008483">
    <property type="term" value="F:transaminase activity"/>
    <property type="evidence" value="ECO:0007669"/>
    <property type="project" value="TreeGrafter"/>
</dbReference>
<sequence length="423" mass="45933">MYNIGEEEIKAIAGVIRSGKLFRYGEGDQCLTFEKRYADYLGSNHFRLTCSGSYALHAAIVGLGIGPGDEVIVPAHTYMATATSVLTAGAIPVVTDVDESITMDPDALEDAVGPQTKAVIPVHIWGASCNMDAIMSVATKHNLLVIEDTCQGIGGGYEGRMLGTIGHAGAYSFNYFKNIGAGEGGGVVINDAALDKRIACAIDPCHYYWTGRTEDFMPFASNGARASEIMGAVLNAQLDRLPEMMAAMRAEKKQILANTRHLDNLGLKPTPMNSPNYECGTHVMYTMPTAEVAAKFSEVMPSVIAGKTGRHTYTEWDQILIGEGAAHPLMNPYKMAANQKCRRTVTKDMLPRSLDILGRTVMIPTDPCHSEEQIGKMIRNIEVAARYAFGEMTSSEIESRMAEFKDADKIDSRKYDTDVAAYG</sequence>